<feature type="domain" description="2Fe-2S ferredoxin-type" evidence="4">
    <location>
        <begin position="50"/>
        <end position="126"/>
    </location>
</feature>
<evidence type="ECO:0000256" key="1">
    <source>
        <dbReference type="ARBA" id="ARBA00022714"/>
    </source>
</evidence>
<dbReference type="AlphaFoldDB" id="A0A7S1Y113"/>
<dbReference type="Pfam" id="PF00111">
    <property type="entry name" value="Fer2"/>
    <property type="match status" value="1"/>
</dbReference>
<keyword evidence="2" id="KW-0411">Iron-sulfur</keyword>
<dbReference type="SUPFAM" id="SSF54292">
    <property type="entry name" value="2Fe-2S ferredoxin-like"/>
    <property type="match status" value="1"/>
</dbReference>
<evidence type="ECO:0000256" key="2">
    <source>
        <dbReference type="ARBA" id="ARBA00023014"/>
    </source>
</evidence>
<dbReference type="EMBL" id="HBGJ01046566">
    <property type="protein sequence ID" value="CAD9270856.1"/>
    <property type="molecule type" value="Transcribed_RNA"/>
</dbReference>
<keyword evidence="1" id="KW-0001">2Fe-2S</keyword>
<reference evidence="5" key="1">
    <citation type="submission" date="2021-01" db="EMBL/GenBank/DDBJ databases">
        <authorList>
            <person name="Corre E."/>
            <person name="Pelletier E."/>
            <person name="Niang G."/>
            <person name="Scheremetjew M."/>
            <person name="Finn R."/>
            <person name="Kale V."/>
            <person name="Holt S."/>
            <person name="Cochrane G."/>
            <person name="Meng A."/>
            <person name="Brown T."/>
            <person name="Cohen L."/>
        </authorList>
    </citation>
    <scope>NUCLEOTIDE SEQUENCE</scope>
    <source>
        <strain evidence="5">CCMP2877</strain>
    </source>
</reference>
<name>A0A7S1Y113_9STRA</name>
<sequence>MPQARDLQHIATMRVTFALALALALFAATADAFFGGGKKPSAPQAAPGAKQVEVTWENNGKTVTANQGEPIANVARRAGVKIKYDCKKGRCGSCEVRLNGRASAKVCQGATIPFGPSKKLKIKTMA</sequence>
<feature type="chain" id="PRO_5030851646" description="2Fe-2S ferredoxin-type domain-containing protein" evidence="3">
    <location>
        <begin position="33"/>
        <end position="126"/>
    </location>
</feature>
<keyword evidence="3" id="KW-0732">Signal</keyword>
<dbReference type="CDD" id="cd00207">
    <property type="entry name" value="fer2"/>
    <property type="match status" value="1"/>
</dbReference>
<dbReference type="GO" id="GO:0051537">
    <property type="term" value="F:2 iron, 2 sulfur cluster binding"/>
    <property type="evidence" value="ECO:0007669"/>
    <property type="project" value="UniProtKB-KW"/>
</dbReference>
<dbReference type="PROSITE" id="PS00197">
    <property type="entry name" value="2FE2S_FER_1"/>
    <property type="match status" value="1"/>
</dbReference>
<dbReference type="Gene3D" id="3.10.20.30">
    <property type="match status" value="1"/>
</dbReference>
<proteinExistence type="predicted"/>
<protein>
    <recommendedName>
        <fullName evidence="4">2Fe-2S ferredoxin-type domain-containing protein</fullName>
    </recommendedName>
</protein>
<keyword evidence="1" id="KW-0408">Iron</keyword>
<evidence type="ECO:0000313" key="5">
    <source>
        <dbReference type="EMBL" id="CAD9270856.1"/>
    </source>
</evidence>
<organism evidence="5">
    <name type="scientific">Phaeomonas parva</name>
    <dbReference type="NCBI Taxonomy" id="124430"/>
    <lineage>
        <taxon>Eukaryota</taxon>
        <taxon>Sar</taxon>
        <taxon>Stramenopiles</taxon>
        <taxon>Ochrophyta</taxon>
        <taxon>Pinguiophyceae</taxon>
        <taxon>Pinguiochrysidales</taxon>
        <taxon>Pinguiochrysidaceae</taxon>
        <taxon>Phaeomonas</taxon>
    </lineage>
</organism>
<feature type="signal peptide" evidence="3">
    <location>
        <begin position="1"/>
        <end position="32"/>
    </location>
</feature>
<gene>
    <name evidence="5" type="ORF">PPAR1163_LOCUS29295</name>
</gene>
<dbReference type="InterPro" id="IPR036010">
    <property type="entry name" value="2Fe-2S_ferredoxin-like_sf"/>
</dbReference>
<dbReference type="InterPro" id="IPR006058">
    <property type="entry name" value="2Fe2S_fd_BS"/>
</dbReference>
<keyword evidence="1" id="KW-0479">Metal-binding</keyword>
<accession>A0A7S1Y113</accession>
<evidence type="ECO:0000256" key="3">
    <source>
        <dbReference type="SAM" id="SignalP"/>
    </source>
</evidence>
<dbReference type="InterPro" id="IPR012675">
    <property type="entry name" value="Beta-grasp_dom_sf"/>
</dbReference>
<evidence type="ECO:0000259" key="4">
    <source>
        <dbReference type="PROSITE" id="PS51085"/>
    </source>
</evidence>
<dbReference type="InterPro" id="IPR001041">
    <property type="entry name" value="2Fe-2S_ferredoxin-type"/>
</dbReference>
<dbReference type="PROSITE" id="PS51085">
    <property type="entry name" value="2FE2S_FER_2"/>
    <property type="match status" value="1"/>
</dbReference>